<dbReference type="PROSITE" id="PS50925">
    <property type="entry name" value="BLUF"/>
    <property type="match status" value="1"/>
</dbReference>
<protein>
    <submittedName>
        <fullName evidence="2">BLUF domain-containing protein</fullName>
    </submittedName>
</protein>
<dbReference type="GO" id="GO:0071949">
    <property type="term" value="F:FAD binding"/>
    <property type="evidence" value="ECO:0007669"/>
    <property type="project" value="InterPro"/>
</dbReference>
<dbReference type="RefSeq" id="WP_313977893.1">
    <property type="nucleotide sequence ID" value="NZ_JASJOS010000004.1"/>
</dbReference>
<reference evidence="2" key="1">
    <citation type="submission" date="2023-05" db="EMBL/GenBank/DDBJ databases">
        <authorList>
            <person name="Zhang X."/>
        </authorList>
    </citation>
    <scope>NUCLEOTIDE SEQUENCE</scope>
    <source>
        <strain evidence="2">YF14B1</strain>
    </source>
</reference>
<dbReference type="AlphaFoldDB" id="A0AAE3QNW0"/>
<evidence type="ECO:0000313" key="2">
    <source>
        <dbReference type="EMBL" id="MDJ1480860.1"/>
    </source>
</evidence>
<gene>
    <name evidence="2" type="ORF">QNI16_10230</name>
</gene>
<name>A0AAE3QNW0_9BACT</name>
<feature type="domain" description="BLUF" evidence="1">
    <location>
        <begin position="2"/>
        <end position="93"/>
    </location>
</feature>
<dbReference type="SUPFAM" id="SSF54975">
    <property type="entry name" value="Acylphosphatase/BLUF domain-like"/>
    <property type="match status" value="1"/>
</dbReference>
<evidence type="ECO:0000259" key="1">
    <source>
        <dbReference type="PROSITE" id="PS50925"/>
    </source>
</evidence>
<dbReference type="Gene3D" id="3.30.70.100">
    <property type="match status" value="1"/>
</dbReference>
<sequence length="141" mass="16819">MLSSLMYVSKRSANCHQEEVIDIFRSSERNNKKANITGILLYSDTLFIHYLEGDFDQINQLYDKIKTDYRHKHIFIIEIIPVKERKFPDHPMIIRSFNLQNSIFWHLLDNEDAKSLQSILEQYSQTGDKILSMIERILYLH</sequence>
<organism evidence="2 3">
    <name type="scientific">Xanthocytophaga flava</name>
    <dbReference type="NCBI Taxonomy" id="3048013"/>
    <lineage>
        <taxon>Bacteria</taxon>
        <taxon>Pseudomonadati</taxon>
        <taxon>Bacteroidota</taxon>
        <taxon>Cytophagia</taxon>
        <taxon>Cytophagales</taxon>
        <taxon>Rhodocytophagaceae</taxon>
        <taxon>Xanthocytophaga</taxon>
    </lineage>
</organism>
<dbReference type="InterPro" id="IPR036046">
    <property type="entry name" value="Acylphosphatase-like_dom_sf"/>
</dbReference>
<comment type="caution">
    <text evidence="2">The sequence shown here is derived from an EMBL/GenBank/DDBJ whole genome shotgun (WGS) entry which is preliminary data.</text>
</comment>
<proteinExistence type="predicted"/>
<dbReference type="GO" id="GO:0009882">
    <property type="term" value="F:blue light photoreceptor activity"/>
    <property type="evidence" value="ECO:0007669"/>
    <property type="project" value="InterPro"/>
</dbReference>
<evidence type="ECO:0000313" key="3">
    <source>
        <dbReference type="Proteomes" id="UP001241110"/>
    </source>
</evidence>
<dbReference type="Proteomes" id="UP001241110">
    <property type="component" value="Unassembled WGS sequence"/>
</dbReference>
<dbReference type="EMBL" id="JASJOS010000004">
    <property type="protein sequence ID" value="MDJ1480860.1"/>
    <property type="molecule type" value="Genomic_DNA"/>
</dbReference>
<dbReference type="InterPro" id="IPR007024">
    <property type="entry name" value="BLUF_domain"/>
</dbReference>
<dbReference type="SMART" id="SM01034">
    <property type="entry name" value="BLUF"/>
    <property type="match status" value="1"/>
</dbReference>
<dbReference type="Pfam" id="PF04940">
    <property type="entry name" value="BLUF"/>
    <property type="match status" value="1"/>
</dbReference>
<accession>A0AAE3QNW0</accession>